<sequence length="161" mass="18252">MSTDNGVYQMSVHQCERYSLCADCVQDPYCGYDRATMSCKSYKPFSRTDNLLQSVMNAESQVCELEILNAQQMKAVPGQTVYLRCDVPTKLNPLDDARYAVSWYHQGEPVKYDDDRLLTVDSGLVLVNVDGVQTGEYKCMMRQQTLSKYEIVIDSGELSSR</sequence>
<dbReference type="InterPro" id="IPR027231">
    <property type="entry name" value="Semaphorin"/>
</dbReference>
<dbReference type="PANTHER" id="PTHR11036:SF127">
    <property type="entry name" value="SEMAPHORIN-1A"/>
    <property type="match status" value="1"/>
</dbReference>
<dbReference type="PROSITE" id="PS50835">
    <property type="entry name" value="IG_LIKE"/>
    <property type="match status" value="1"/>
</dbReference>
<dbReference type="PANTHER" id="PTHR11036">
    <property type="entry name" value="SEMAPHORIN"/>
    <property type="match status" value="1"/>
</dbReference>
<dbReference type="SUPFAM" id="SSF103575">
    <property type="entry name" value="Plexin repeat"/>
    <property type="match status" value="1"/>
</dbReference>
<name>A0ABM1DSA1_PRICU</name>
<dbReference type="InterPro" id="IPR036179">
    <property type="entry name" value="Ig-like_dom_sf"/>
</dbReference>
<dbReference type="Proteomes" id="UP000695022">
    <property type="component" value="Unplaced"/>
</dbReference>
<dbReference type="Gene3D" id="3.30.1680.10">
    <property type="entry name" value="ligand-binding face of the semaphorins, domain 2"/>
    <property type="match status" value="1"/>
</dbReference>
<evidence type="ECO:0000259" key="2">
    <source>
        <dbReference type="PROSITE" id="PS50835"/>
    </source>
</evidence>
<dbReference type="Gene3D" id="2.60.40.10">
    <property type="entry name" value="Immunoglobulins"/>
    <property type="match status" value="1"/>
</dbReference>
<proteinExistence type="inferred from homology"/>
<dbReference type="InterPro" id="IPR007110">
    <property type="entry name" value="Ig-like_dom"/>
</dbReference>
<evidence type="ECO:0000313" key="3">
    <source>
        <dbReference type="Proteomes" id="UP000695022"/>
    </source>
</evidence>
<keyword evidence="3" id="KW-1185">Reference proteome</keyword>
<dbReference type="GeneID" id="106805648"/>
<comment type="similarity">
    <text evidence="1">Belongs to the semaphorin family.</text>
</comment>
<dbReference type="SUPFAM" id="SSF48726">
    <property type="entry name" value="Immunoglobulin"/>
    <property type="match status" value="1"/>
</dbReference>
<feature type="domain" description="Ig-like" evidence="2">
    <location>
        <begin position="60"/>
        <end position="159"/>
    </location>
</feature>
<protein>
    <submittedName>
        <fullName evidence="4">Semaphorin-2A-like</fullName>
    </submittedName>
</protein>
<accession>A0ABM1DSA1</accession>
<evidence type="ECO:0000256" key="1">
    <source>
        <dbReference type="ARBA" id="ARBA00009492"/>
    </source>
</evidence>
<dbReference type="InterPro" id="IPR013783">
    <property type="entry name" value="Ig-like_fold"/>
</dbReference>
<gene>
    <name evidence="4" type="primary">LOC106805648</name>
</gene>
<dbReference type="RefSeq" id="XP_014662822.1">
    <property type="nucleotide sequence ID" value="XM_014807336.1"/>
</dbReference>
<reference evidence="4" key="1">
    <citation type="submission" date="2025-08" db="UniProtKB">
        <authorList>
            <consortium name="RefSeq"/>
        </authorList>
    </citation>
    <scope>IDENTIFICATION</scope>
</reference>
<evidence type="ECO:0000313" key="4">
    <source>
        <dbReference type="RefSeq" id="XP_014662822.1"/>
    </source>
</evidence>
<organism evidence="3 4">
    <name type="scientific">Priapulus caudatus</name>
    <name type="common">Priapulid worm</name>
    <dbReference type="NCBI Taxonomy" id="37621"/>
    <lineage>
        <taxon>Eukaryota</taxon>
        <taxon>Metazoa</taxon>
        <taxon>Ecdysozoa</taxon>
        <taxon>Scalidophora</taxon>
        <taxon>Priapulida</taxon>
        <taxon>Priapulimorpha</taxon>
        <taxon>Priapulimorphida</taxon>
        <taxon>Priapulidae</taxon>
        <taxon>Priapulus</taxon>
    </lineage>
</organism>